<evidence type="ECO:0000256" key="4">
    <source>
        <dbReference type="ARBA" id="ARBA00019465"/>
    </source>
</evidence>
<comment type="catalytic activity">
    <reaction evidence="8 9">
        <text>(R)-pantoate + NADP(+) = 2-dehydropantoate + NADPH + H(+)</text>
        <dbReference type="Rhea" id="RHEA:16233"/>
        <dbReference type="ChEBI" id="CHEBI:11561"/>
        <dbReference type="ChEBI" id="CHEBI:15378"/>
        <dbReference type="ChEBI" id="CHEBI:15980"/>
        <dbReference type="ChEBI" id="CHEBI:57783"/>
        <dbReference type="ChEBI" id="CHEBI:58349"/>
        <dbReference type="EC" id="1.1.1.169"/>
    </reaction>
</comment>
<evidence type="ECO:0000256" key="3">
    <source>
        <dbReference type="ARBA" id="ARBA00013014"/>
    </source>
</evidence>
<evidence type="ECO:0000259" key="10">
    <source>
        <dbReference type="Pfam" id="PF02558"/>
    </source>
</evidence>
<dbReference type="KEGG" id="vos:KNV97_02595"/>
<keyword evidence="13" id="KW-1185">Reference proteome</keyword>
<dbReference type="AlphaFoldDB" id="A0A975U759"/>
<dbReference type="InterPro" id="IPR013332">
    <property type="entry name" value="KPR_N"/>
</dbReference>
<dbReference type="GO" id="GO:0005737">
    <property type="term" value="C:cytoplasm"/>
    <property type="evidence" value="ECO:0007669"/>
    <property type="project" value="TreeGrafter"/>
</dbReference>
<dbReference type="NCBIfam" id="TIGR00745">
    <property type="entry name" value="apbA_panE"/>
    <property type="match status" value="1"/>
</dbReference>
<dbReference type="GO" id="GO:0015940">
    <property type="term" value="P:pantothenate biosynthetic process"/>
    <property type="evidence" value="ECO:0007669"/>
    <property type="project" value="UniProtKB-KW"/>
</dbReference>
<reference evidence="12" key="1">
    <citation type="submission" date="2021-06" db="EMBL/GenBank/DDBJ databases">
        <title>Vibrio nov. sp., novel gut bacterium isolated from Yellow Sea oyster.</title>
        <authorList>
            <person name="Muhammad N."/>
            <person name="Nguyen T.H."/>
            <person name="Lee Y.-J."/>
            <person name="Ko J."/>
            <person name="Kim S.-G."/>
        </authorList>
    </citation>
    <scope>NUCLEOTIDE SEQUENCE</scope>
    <source>
        <strain evidence="12">OG9-811</strain>
    </source>
</reference>
<evidence type="ECO:0000313" key="12">
    <source>
        <dbReference type="EMBL" id="QXO16417.1"/>
    </source>
</evidence>
<evidence type="ECO:0000256" key="6">
    <source>
        <dbReference type="ARBA" id="ARBA00023002"/>
    </source>
</evidence>
<dbReference type="Pfam" id="PF02558">
    <property type="entry name" value="ApbA"/>
    <property type="match status" value="1"/>
</dbReference>
<proteinExistence type="inferred from homology"/>
<dbReference type="GO" id="GO:0008677">
    <property type="term" value="F:2-dehydropantoate 2-reductase activity"/>
    <property type="evidence" value="ECO:0007669"/>
    <property type="project" value="UniProtKB-EC"/>
</dbReference>
<dbReference type="EMBL" id="CP076642">
    <property type="protein sequence ID" value="QXO16417.1"/>
    <property type="molecule type" value="Genomic_DNA"/>
</dbReference>
<feature type="domain" description="Ketopantoate reductase C-terminal" evidence="11">
    <location>
        <begin position="177"/>
        <end position="301"/>
    </location>
</feature>
<evidence type="ECO:0000256" key="5">
    <source>
        <dbReference type="ARBA" id="ARBA00022857"/>
    </source>
</evidence>
<dbReference type="GO" id="GO:0050661">
    <property type="term" value="F:NADP binding"/>
    <property type="evidence" value="ECO:0007669"/>
    <property type="project" value="TreeGrafter"/>
</dbReference>
<dbReference type="PANTHER" id="PTHR43765:SF2">
    <property type="entry name" value="2-DEHYDROPANTOATE 2-REDUCTASE"/>
    <property type="match status" value="1"/>
</dbReference>
<evidence type="ECO:0000313" key="13">
    <source>
        <dbReference type="Proteomes" id="UP000694232"/>
    </source>
</evidence>
<keyword evidence="5 9" id="KW-0521">NADP</keyword>
<dbReference type="PANTHER" id="PTHR43765">
    <property type="entry name" value="2-DEHYDROPANTOATE 2-REDUCTASE-RELATED"/>
    <property type="match status" value="1"/>
</dbReference>
<accession>A0A975U759</accession>
<dbReference type="InterPro" id="IPR013752">
    <property type="entry name" value="KPA_reductase"/>
</dbReference>
<evidence type="ECO:0000256" key="7">
    <source>
        <dbReference type="ARBA" id="ARBA00032024"/>
    </source>
</evidence>
<evidence type="ECO:0000256" key="9">
    <source>
        <dbReference type="RuleBase" id="RU362068"/>
    </source>
</evidence>
<dbReference type="FunFam" id="1.10.1040.10:FF:000017">
    <property type="entry name" value="2-dehydropantoate 2-reductase"/>
    <property type="match status" value="1"/>
</dbReference>
<dbReference type="InterPro" id="IPR050838">
    <property type="entry name" value="Ketopantoate_reductase"/>
</dbReference>
<organism evidence="12 13">
    <name type="scientific">Vibrio ostreae</name>
    <dbReference type="NCBI Taxonomy" id="2841925"/>
    <lineage>
        <taxon>Bacteria</taxon>
        <taxon>Pseudomonadati</taxon>
        <taxon>Pseudomonadota</taxon>
        <taxon>Gammaproteobacteria</taxon>
        <taxon>Vibrionales</taxon>
        <taxon>Vibrionaceae</taxon>
        <taxon>Vibrio</taxon>
    </lineage>
</organism>
<evidence type="ECO:0000256" key="8">
    <source>
        <dbReference type="ARBA" id="ARBA00048793"/>
    </source>
</evidence>
<dbReference type="InterPro" id="IPR003710">
    <property type="entry name" value="ApbA"/>
</dbReference>
<evidence type="ECO:0000256" key="1">
    <source>
        <dbReference type="ARBA" id="ARBA00004994"/>
    </source>
</evidence>
<dbReference type="Proteomes" id="UP000694232">
    <property type="component" value="Chromosome 2"/>
</dbReference>
<gene>
    <name evidence="12" type="ORF">KNV97_02595</name>
</gene>
<comment type="pathway">
    <text evidence="1 9">Cofactor biosynthesis; (R)-pantothenate biosynthesis; (R)-pantoate from 3-methyl-2-oxobutanoate: step 2/2.</text>
</comment>
<keyword evidence="6 9" id="KW-0560">Oxidoreductase</keyword>
<dbReference type="Pfam" id="PF08546">
    <property type="entry name" value="ApbA_C"/>
    <property type="match status" value="1"/>
</dbReference>
<feature type="domain" description="Ketopantoate reductase N-terminal" evidence="10">
    <location>
        <begin position="3"/>
        <end position="151"/>
    </location>
</feature>
<dbReference type="RefSeq" id="WP_218562053.1">
    <property type="nucleotide sequence ID" value="NZ_CP076642.1"/>
</dbReference>
<evidence type="ECO:0000259" key="11">
    <source>
        <dbReference type="Pfam" id="PF08546"/>
    </source>
</evidence>
<sequence length="308" mass="33868">MKIAVIGAGAMGCLYGAYLSQQHQVFMIDALESQVTAIQQSGITIEEQSGEKVNFPRVQAYLSGRCDVAMDLVIVFVKSTYTQVALEQNQNLFKESTLVMTLQNGAGNDRLIQQYVKPENIIIGTSKHNAVNLGLGQIKHPASGVTTIGSNHNADKQVALAQGALLEASFVVEATDDIQRIIWSKLLVNLSVNTFTAITQTPIGYMIKNEHAWDFAKRLIYEAIEVAEADGTYFDRREALNMVKSVCETAGDGYSSMYQDRKNQVKMEIDAINGAIVEQAKRYGVPTPYNTLIVDLIHAMEGAYGLYD</sequence>
<protein>
    <recommendedName>
        <fullName evidence="4 9">2-dehydropantoate 2-reductase</fullName>
        <ecNumber evidence="3 9">1.1.1.169</ecNumber>
    </recommendedName>
    <alternativeName>
        <fullName evidence="7 9">Ketopantoate reductase</fullName>
    </alternativeName>
</protein>
<comment type="similarity">
    <text evidence="2 9">Belongs to the ketopantoate reductase family.</text>
</comment>
<comment type="function">
    <text evidence="9">Catalyzes the NADPH-dependent reduction of ketopantoate into pantoic acid.</text>
</comment>
<name>A0A975U759_9VIBR</name>
<evidence type="ECO:0000256" key="2">
    <source>
        <dbReference type="ARBA" id="ARBA00007870"/>
    </source>
</evidence>
<keyword evidence="9" id="KW-0566">Pantothenate biosynthesis</keyword>
<dbReference type="EC" id="1.1.1.169" evidence="3 9"/>